<accession>A0ABY8MFV3</accession>
<protein>
    <recommendedName>
        <fullName evidence="3">DUF4435 domain-containing protein</fullName>
    </recommendedName>
</protein>
<sequence>MISVKRSIRSEEVLHDGQHVLFVEGTDSDSVDPTVLNELFDNGLRIRPLGPSFSVKSVAKALSHHPSYYFLIDRDHQDDAFIEECWTNFPNPDTHNLLVWKRREIENYFLEPDYLVRSTYCKVSKEKLESKVLQFSQERLFLDAANHVIIVIREELKQNWIHKFSCSDDFPNKESALEMLKKAPDFGAHASNVTRQVSVDELEIRFNECLYSMTGGQNQISFGTGLWLEMIQGKKVLSHVINSECFCVKATDGKLLSGKEKLNAVIKDLLKKDEILLPDDFRKLKKLISKRLNGN</sequence>
<organism evidence="1 2">
    <name type="scientific">Candidatus Haliotispira prima</name>
    <dbReference type="NCBI Taxonomy" id="3034016"/>
    <lineage>
        <taxon>Bacteria</taxon>
        <taxon>Pseudomonadati</taxon>
        <taxon>Spirochaetota</taxon>
        <taxon>Spirochaetia</taxon>
        <taxon>Spirochaetales</taxon>
        <taxon>Spirochaetaceae</taxon>
        <taxon>Candidatus Haliotispira</taxon>
    </lineage>
</organism>
<evidence type="ECO:0000313" key="1">
    <source>
        <dbReference type="EMBL" id="WGK68793.1"/>
    </source>
</evidence>
<dbReference type="RefSeq" id="WP_326926979.1">
    <property type="nucleotide sequence ID" value="NZ_CP123443.1"/>
</dbReference>
<reference evidence="1 2" key="1">
    <citation type="submission" date="2023-04" db="EMBL/GenBank/DDBJ databases">
        <title>Spirochaete genome identified in red abalone sample constitutes a novel genus.</title>
        <authorList>
            <person name="Sharma S.P."/>
            <person name="Purcell C.M."/>
            <person name="Hyde J.R."/>
            <person name="Severin A.J."/>
        </authorList>
    </citation>
    <scope>NUCLEOTIDE SEQUENCE [LARGE SCALE GENOMIC DNA]</scope>
    <source>
        <strain evidence="1 2">SP-2023</strain>
    </source>
</reference>
<evidence type="ECO:0008006" key="3">
    <source>
        <dbReference type="Google" id="ProtNLM"/>
    </source>
</evidence>
<dbReference type="Proteomes" id="UP001228690">
    <property type="component" value="Chromosome"/>
</dbReference>
<dbReference type="EMBL" id="CP123443">
    <property type="protein sequence ID" value="WGK68793.1"/>
    <property type="molecule type" value="Genomic_DNA"/>
</dbReference>
<proteinExistence type="predicted"/>
<gene>
    <name evidence="1" type="ORF">P0082_09930</name>
</gene>
<keyword evidence="2" id="KW-1185">Reference proteome</keyword>
<name>A0ABY8MFV3_9SPIO</name>
<evidence type="ECO:0000313" key="2">
    <source>
        <dbReference type="Proteomes" id="UP001228690"/>
    </source>
</evidence>